<dbReference type="InterPro" id="IPR000531">
    <property type="entry name" value="Beta-barrel_TonB"/>
</dbReference>
<evidence type="ECO:0000313" key="16">
    <source>
        <dbReference type="Proteomes" id="UP000605990"/>
    </source>
</evidence>
<evidence type="ECO:0000259" key="13">
    <source>
        <dbReference type="Pfam" id="PF00593"/>
    </source>
</evidence>
<keyword evidence="7 10" id="KW-0472">Membrane</keyword>
<dbReference type="Gene3D" id="2.170.130.10">
    <property type="entry name" value="TonB-dependent receptor, plug domain"/>
    <property type="match status" value="1"/>
</dbReference>
<evidence type="ECO:0000256" key="9">
    <source>
        <dbReference type="ARBA" id="ARBA00023237"/>
    </source>
</evidence>
<evidence type="ECO:0000259" key="14">
    <source>
        <dbReference type="Pfam" id="PF07715"/>
    </source>
</evidence>
<dbReference type="Pfam" id="PF00593">
    <property type="entry name" value="TonB_dep_Rec_b-barrel"/>
    <property type="match status" value="1"/>
</dbReference>
<dbReference type="RefSeq" id="WP_166124734.1">
    <property type="nucleotide sequence ID" value="NZ_JAANOQ010000001.1"/>
</dbReference>
<comment type="subcellular location">
    <subcellularLocation>
        <location evidence="1 10">Cell outer membrane</location>
        <topology evidence="1 10">Multi-pass membrane protein</topology>
    </subcellularLocation>
</comment>
<evidence type="ECO:0000256" key="1">
    <source>
        <dbReference type="ARBA" id="ARBA00004571"/>
    </source>
</evidence>
<evidence type="ECO:0000256" key="12">
    <source>
        <dbReference type="SAM" id="SignalP"/>
    </source>
</evidence>
<feature type="chain" id="PRO_5045321136" evidence="12">
    <location>
        <begin position="22"/>
        <end position="638"/>
    </location>
</feature>
<accession>A0ABR7IUT0</accession>
<keyword evidence="9 10" id="KW-0998">Cell outer membrane</keyword>
<keyword evidence="8 15" id="KW-0675">Receptor</keyword>
<reference evidence="15 16" key="1">
    <citation type="submission" date="2020-08" db="EMBL/GenBank/DDBJ databases">
        <title>Description of novel Flavobacterium F-408 isolate.</title>
        <authorList>
            <person name="Saticioglu I.B."/>
            <person name="Duman M."/>
            <person name="Altun S."/>
        </authorList>
    </citation>
    <scope>NUCLEOTIDE SEQUENCE [LARGE SCALE GENOMIC DNA]</scope>
    <source>
        <strain evidence="15 16">F-408</strain>
    </source>
</reference>
<dbReference type="Proteomes" id="UP000605990">
    <property type="component" value="Unassembled WGS sequence"/>
</dbReference>
<keyword evidence="2 10" id="KW-0813">Transport</keyword>
<evidence type="ECO:0000256" key="7">
    <source>
        <dbReference type="ARBA" id="ARBA00023136"/>
    </source>
</evidence>
<evidence type="ECO:0000313" key="15">
    <source>
        <dbReference type="EMBL" id="MBC5833483.1"/>
    </source>
</evidence>
<feature type="domain" description="TonB-dependent receptor plug" evidence="14">
    <location>
        <begin position="44"/>
        <end position="151"/>
    </location>
</feature>
<dbReference type="InterPro" id="IPR010917">
    <property type="entry name" value="TonB_rcpt_CS"/>
</dbReference>
<keyword evidence="4 10" id="KW-0812">Transmembrane</keyword>
<evidence type="ECO:0000256" key="5">
    <source>
        <dbReference type="ARBA" id="ARBA00022729"/>
    </source>
</evidence>
<sequence>MKTNFIKLATFLTLVTSFAIAQEQDSTKTIEEVVISDTKFAQSKEKSGKIIDIVSAKDLEARKGQSAAQILNQVAGIEINGSNSSAGKNLEYYIRGGRSRQVLILIDGIPVNDASSITTVYDLRLLPVEQIEQIEILKGSSSVLYGSGAATSVINITTKKAKKDGITGNAYFNIGTQNTTEKTNLYGQELNQGFGINGSSGKFNFNTSLNSTEANGISEAQGVNFERDKFSRISLNQKIGYKFSNKFNLEAFANYDKFISNYDLAAFKDSDLNKYASEQLRFGIKPQYKYKKGEIYLNAAFANLERNYESFNTWTLTLDESYYKSRTVNADLVNKLDLAKQVYLITGVQSQFMDYYQSGAWGEVNNKITKFSIVDPYVTAVYNSSFGLNVNTGARLNMHSQYGNNVVYNINPSFNIQKINLRILSSYSTAYITPSLYQLYSAYGNLDLKPEEDKTAEFGFEKAFLNKKIILNAVGFYREEKNKIDFINLSLPPWGQYRNIVDKINAKGVEVNFTYLPVDKIKLSTNYTFTQVENSFTFLQLIPKHKFNAGVDYQITKRLNCSAQYQYTDHKADLIYNPSRTEVELKSFQTLNSNISFKVDKYLSLFAGVTNLFDVDFVEKAGYSTRGRNFKVGLNFNF</sequence>
<evidence type="ECO:0000256" key="8">
    <source>
        <dbReference type="ARBA" id="ARBA00023170"/>
    </source>
</evidence>
<dbReference type="Gene3D" id="2.40.170.20">
    <property type="entry name" value="TonB-dependent receptor, beta-barrel domain"/>
    <property type="match status" value="1"/>
</dbReference>
<feature type="domain" description="TonB-dependent receptor-like beta-barrel" evidence="13">
    <location>
        <begin position="186"/>
        <end position="612"/>
    </location>
</feature>
<dbReference type="PROSITE" id="PS01156">
    <property type="entry name" value="TONB_DEPENDENT_REC_2"/>
    <property type="match status" value="1"/>
</dbReference>
<evidence type="ECO:0000256" key="6">
    <source>
        <dbReference type="ARBA" id="ARBA00023077"/>
    </source>
</evidence>
<dbReference type="InterPro" id="IPR037066">
    <property type="entry name" value="Plug_dom_sf"/>
</dbReference>
<proteinExistence type="inferred from homology"/>
<evidence type="ECO:0000256" key="11">
    <source>
        <dbReference type="RuleBase" id="RU003357"/>
    </source>
</evidence>
<keyword evidence="3 10" id="KW-1134">Transmembrane beta strand</keyword>
<dbReference type="InterPro" id="IPR039426">
    <property type="entry name" value="TonB-dep_rcpt-like"/>
</dbReference>
<protein>
    <submittedName>
        <fullName evidence="15">TonB-dependent receptor</fullName>
    </submittedName>
</protein>
<gene>
    <name evidence="15" type="ORF">H8R27_01155</name>
</gene>
<evidence type="ECO:0000256" key="4">
    <source>
        <dbReference type="ARBA" id="ARBA00022692"/>
    </source>
</evidence>
<dbReference type="SUPFAM" id="SSF56935">
    <property type="entry name" value="Porins"/>
    <property type="match status" value="1"/>
</dbReference>
<dbReference type="EMBL" id="JACRUN010000001">
    <property type="protein sequence ID" value="MBC5833483.1"/>
    <property type="molecule type" value="Genomic_DNA"/>
</dbReference>
<dbReference type="Pfam" id="PF07715">
    <property type="entry name" value="Plug"/>
    <property type="match status" value="1"/>
</dbReference>
<feature type="signal peptide" evidence="12">
    <location>
        <begin position="1"/>
        <end position="21"/>
    </location>
</feature>
<dbReference type="PANTHER" id="PTHR30069">
    <property type="entry name" value="TONB-DEPENDENT OUTER MEMBRANE RECEPTOR"/>
    <property type="match status" value="1"/>
</dbReference>
<dbReference type="InterPro" id="IPR036942">
    <property type="entry name" value="Beta-barrel_TonB_sf"/>
</dbReference>
<comment type="similarity">
    <text evidence="10 11">Belongs to the TonB-dependent receptor family.</text>
</comment>
<dbReference type="PANTHER" id="PTHR30069:SF29">
    <property type="entry name" value="HEMOGLOBIN AND HEMOGLOBIN-HAPTOGLOBIN-BINDING PROTEIN 1-RELATED"/>
    <property type="match status" value="1"/>
</dbReference>
<name>A0ABR7IUT0_9FLAO</name>
<keyword evidence="16" id="KW-1185">Reference proteome</keyword>
<dbReference type="CDD" id="cd01347">
    <property type="entry name" value="ligand_gated_channel"/>
    <property type="match status" value="1"/>
</dbReference>
<organism evidence="15 16">
    <name type="scientific">Flavobacterium bernardetii</name>
    <dbReference type="NCBI Taxonomy" id="2813823"/>
    <lineage>
        <taxon>Bacteria</taxon>
        <taxon>Pseudomonadati</taxon>
        <taxon>Bacteroidota</taxon>
        <taxon>Flavobacteriia</taxon>
        <taxon>Flavobacteriales</taxon>
        <taxon>Flavobacteriaceae</taxon>
        <taxon>Flavobacterium</taxon>
    </lineage>
</organism>
<keyword evidence="5 12" id="KW-0732">Signal</keyword>
<evidence type="ECO:0000256" key="2">
    <source>
        <dbReference type="ARBA" id="ARBA00022448"/>
    </source>
</evidence>
<comment type="caution">
    <text evidence="15">The sequence shown here is derived from an EMBL/GenBank/DDBJ whole genome shotgun (WGS) entry which is preliminary data.</text>
</comment>
<evidence type="ECO:0000256" key="10">
    <source>
        <dbReference type="PROSITE-ProRule" id="PRU01360"/>
    </source>
</evidence>
<dbReference type="PROSITE" id="PS52016">
    <property type="entry name" value="TONB_DEPENDENT_REC_3"/>
    <property type="match status" value="1"/>
</dbReference>
<keyword evidence="6 11" id="KW-0798">TonB box</keyword>
<evidence type="ECO:0000256" key="3">
    <source>
        <dbReference type="ARBA" id="ARBA00022452"/>
    </source>
</evidence>
<dbReference type="InterPro" id="IPR012910">
    <property type="entry name" value="Plug_dom"/>
</dbReference>